<keyword evidence="2" id="KW-0732">Signal</keyword>
<keyword evidence="1" id="KW-0812">Transmembrane</keyword>
<dbReference type="EMBL" id="JAOTJC010000006">
    <property type="protein sequence ID" value="MCU7553871.1"/>
    <property type="molecule type" value="Genomic_DNA"/>
</dbReference>
<comment type="caution">
    <text evidence="3">The sequence shown here is derived from an EMBL/GenBank/DDBJ whole genome shotgun (WGS) entry which is preliminary data.</text>
</comment>
<organism evidence="3 4">
    <name type="scientific">Alteromonas salexigens</name>
    <dbReference type="NCBI Taxonomy" id="2982530"/>
    <lineage>
        <taxon>Bacteria</taxon>
        <taxon>Pseudomonadati</taxon>
        <taxon>Pseudomonadota</taxon>
        <taxon>Gammaproteobacteria</taxon>
        <taxon>Alteromonadales</taxon>
        <taxon>Alteromonadaceae</taxon>
        <taxon>Alteromonas/Salinimonas group</taxon>
        <taxon>Alteromonas</taxon>
    </lineage>
</organism>
<name>A0ABT2VNP5_9ALTE</name>
<protein>
    <submittedName>
        <fullName evidence="3">DVUA0089 family protein</fullName>
    </submittedName>
</protein>
<proteinExistence type="predicted"/>
<sequence>MLRLASLILLCWSSITHAGFVTGTITEYQNNTPPPAGFSELHTVDFWYFQTSALTTVSLDILAYEFDPLTRNFVDFNGNGIDDVMDSMLWVFRVNGSLGWEDLIASSDDALYGSDSNGSLADPVRTTHSLDPFLSLDLGPGRYIAMVGGCCGNNTINFDQQWQGRSGDNYHPVTGGYRLDFSDNINLQAVAQRVSAATNGLSFILVCGLALLLLRQNKT</sequence>
<dbReference type="RefSeq" id="WP_262992571.1">
    <property type="nucleotide sequence ID" value="NZ_JAOTJC010000006.1"/>
</dbReference>
<feature type="transmembrane region" description="Helical" evidence="1">
    <location>
        <begin position="194"/>
        <end position="214"/>
    </location>
</feature>
<reference evidence="4" key="1">
    <citation type="submission" date="2023-07" db="EMBL/GenBank/DDBJ databases">
        <title>Study on multiphase classification of strain Alteromonas salexigens isolated from the Yellow Sea.</title>
        <authorList>
            <person name="Sun L."/>
        </authorList>
    </citation>
    <scope>NUCLEOTIDE SEQUENCE [LARGE SCALE GENOMIC DNA]</scope>
    <source>
        <strain evidence="4">ASW11-19</strain>
    </source>
</reference>
<evidence type="ECO:0000313" key="4">
    <source>
        <dbReference type="Proteomes" id="UP001209257"/>
    </source>
</evidence>
<dbReference type="Proteomes" id="UP001209257">
    <property type="component" value="Unassembled WGS sequence"/>
</dbReference>
<feature type="chain" id="PRO_5046114028" evidence="2">
    <location>
        <begin position="19"/>
        <end position="219"/>
    </location>
</feature>
<keyword evidence="1" id="KW-0472">Membrane</keyword>
<evidence type="ECO:0000313" key="3">
    <source>
        <dbReference type="EMBL" id="MCU7553871.1"/>
    </source>
</evidence>
<dbReference type="NCBIfam" id="NF038127">
    <property type="entry name" value="FDP_fam"/>
    <property type="match status" value="1"/>
</dbReference>
<feature type="signal peptide" evidence="2">
    <location>
        <begin position="1"/>
        <end position="18"/>
    </location>
</feature>
<gene>
    <name evidence="3" type="ORF">OCL06_04595</name>
</gene>
<evidence type="ECO:0000256" key="2">
    <source>
        <dbReference type="SAM" id="SignalP"/>
    </source>
</evidence>
<evidence type="ECO:0000256" key="1">
    <source>
        <dbReference type="SAM" id="Phobius"/>
    </source>
</evidence>
<accession>A0ABT2VNP5</accession>
<keyword evidence="1" id="KW-1133">Transmembrane helix</keyword>
<keyword evidence="4" id="KW-1185">Reference proteome</keyword>